<reference evidence="2 3" key="1">
    <citation type="submission" date="2016-10" db="EMBL/GenBank/DDBJ databases">
        <authorList>
            <person name="Varghese N."/>
        </authorList>
    </citation>
    <scope>NUCLEOTIDE SEQUENCE [LARGE SCALE GENOMIC DNA]</scope>
</reference>
<dbReference type="SUPFAM" id="SSF51905">
    <property type="entry name" value="FAD/NAD(P)-binding domain"/>
    <property type="match status" value="1"/>
</dbReference>
<protein>
    <recommendedName>
        <fullName evidence="4">Amine oxidase domain-containing protein</fullName>
    </recommendedName>
</protein>
<dbReference type="AlphaFoldDB" id="A0A1Y6L519"/>
<evidence type="ECO:0000313" key="2">
    <source>
        <dbReference type="EMBL" id="SMY18669.1"/>
    </source>
</evidence>
<gene>
    <name evidence="2" type="ORF">ZT1A5_G104</name>
</gene>
<evidence type="ECO:0008006" key="4">
    <source>
        <dbReference type="Google" id="ProtNLM"/>
    </source>
</evidence>
<sequence>MKSTFWSALSLSVLVASETIIERDVAIVGGGAAGTFAAHRLQQMGLSVALIEKSYRVGGVQIFTNLSVVHDYFSHFNISLVTQQGLPGGATTDTNFLTGAPVNATIPTPDLVAALTTYINLLNKYSYINGEWNLPNPVPEDLLLPWGEFMVQHNITALATLVYTINQGQGDILSLPALYVLRQLPLTAIQGLSSGFLTAPIGVQTLYDRALIELGDSVFLNATITHIDRSNPSDISICLTTTSSSSPITIHAKTLLLTLPPTLPNLSPFLDLTPLETSLFSHFTSSAYYNALLTNTGLPPNKTYRNLNPSLPFSLPSLPAIYETGSTAAPGITGLLYGAPSSHPLTDEQVKADILATIARLRAAAGGDEGYVGEPEFVGFNNHAPNALAVSADVIRDGFYTELKGLQGRLNTFWSGATWASDNSGAIWEFTEDVILPRVVKAQQKKKRKKKKKKKKKTK</sequence>
<evidence type="ECO:0000256" key="1">
    <source>
        <dbReference type="SAM" id="SignalP"/>
    </source>
</evidence>
<dbReference type="Gene3D" id="1.10.405.20">
    <property type="match status" value="1"/>
</dbReference>
<keyword evidence="1" id="KW-0732">Signal</keyword>
<dbReference type="Pfam" id="PF12831">
    <property type="entry name" value="FAD_oxidored"/>
    <property type="match status" value="1"/>
</dbReference>
<feature type="signal peptide" evidence="1">
    <location>
        <begin position="1"/>
        <end position="17"/>
    </location>
</feature>
<feature type="chain" id="PRO_5012531774" description="Amine oxidase domain-containing protein" evidence="1">
    <location>
        <begin position="18"/>
        <end position="459"/>
    </location>
</feature>
<organism evidence="2 3">
    <name type="scientific">Zymoseptoria tritici ST99CH_1A5</name>
    <dbReference type="NCBI Taxonomy" id="1276529"/>
    <lineage>
        <taxon>Eukaryota</taxon>
        <taxon>Fungi</taxon>
        <taxon>Dikarya</taxon>
        <taxon>Ascomycota</taxon>
        <taxon>Pezizomycotina</taxon>
        <taxon>Dothideomycetes</taxon>
        <taxon>Dothideomycetidae</taxon>
        <taxon>Mycosphaerellales</taxon>
        <taxon>Mycosphaerellaceae</taxon>
        <taxon>Zymoseptoria</taxon>
    </lineage>
</organism>
<dbReference type="EMBL" id="LT882676">
    <property type="protein sequence ID" value="SMY18669.1"/>
    <property type="molecule type" value="Genomic_DNA"/>
</dbReference>
<dbReference type="Gene3D" id="3.30.70.1990">
    <property type="match status" value="1"/>
</dbReference>
<accession>A0A1Y6L519</accession>
<evidence type="ECO:0000313" key="3">
    <source>
        <dbReference type="Proteomes" id="UP000215453"/>
    </source>
</evidence>
<dbReference type="Gene3D" id="3.50.50.60">
    <property type="entry name" value="FAD/NAD(P)-binding domain"/>
    <property type="match status" value="1"/>
</dbReference>
<dbReference type="Proteomes" id="UP000215453">
    <property type="component" value="Chromosome 1"/>
</dbReference>
<name>A0A1Y6L519_ZYMTR</name>
<dbReference type="InterPro" id="IPR036188">
    <property type="entry name" value="FAD/NAD-bd_sf"/>
</dbReference>
<proteinExistence type="predicted"/>